<name>A0A1F6UUD8_9BACT</name>
<organism evidence="1 2">
    <name type="scientific">Candidatus Nomurabacteria bacterium RIFCSPHIGHO2_01_FULL_38_19</name>
    <dbReference type="NCBI Taxonomy" id="1801732"/>
    <lineage>
        <taxon>Bacteria</taxon>
        <taxon>Candidatus Nomuraibacteriota</taxon>
    </lineage>
</organism>
<evidence type="ECO:0000313" key="2">
    <source>
        <dbReference type="Proteomes" id="UP000177869"/>
    </source>
</evidence>
<dbReference type="Proteomes" id="UP000177869">
    <property type="component" value="Unassembled WGS sequence"/>
</dbReference>
<reference evidence="1 2" key="1">
    <citation type="journal article" date="2016" name="Nat. Commun.">
        <title>Thousands of microbial genomes shed light on interconnected biogeochemical processes in an aquifer system.</title>
        <authorList>
            <person name="Anantharaman K."/>
            <person name="Brown C.T."/>
            <person name="Hug L.A."/>
            <person name="Sharon I."/>
            <person name="Castelle C.J."/>
            <person name="Probst A.J."/>
            <person name="Thomas B.C."/>
            <person name="Singh A."/>
            <person name="Wilkins M.J."/>
            <person name="Karaoz U."/>
            <person name="Brodie E.L."/>
            <person name="Williams K.H."/>
            <person name="Hubbard S.S."/>
            <person name="Banfield J.F."/>
        </authorList>
    </citation>
    <scope>NUCLEOTIDE SEQUENCE [LARGE SCALE GENOMIC DNA]</scope>
</reference>
<evidence type="ECO:0008006" key="3">
    <source>
        <dbReference type="Google" id="ProtNLM"/>
    </source>
</evidence>
<gene>
    <name evidence="1" type="ORF">A2814_01180</name>
</gene>
<protein>
    <recommendedName>
        <fullName evidence="3">HNH domain-containing protein</fullName>
    </recommendedName>
</protein>
<dbReference type="AlphaFoldDB" id="A0A1F6UUD8"/>
<dbReference type="EMBL" id="MFTI01000009">
    <property type="protein sequence ID" value="OGI61025.1"/>
    <property type="molecule type" value="Genomic_DNA"/>
</dbReference>
<accession>A0A1F6UUD8</accession>
<evidence type="ECO:0000313" key="1">
    <source>
        <dbReference type="EMBL" id="OGI61025.1"/>
    </source>
</evidence>
<proteinExistence type="predicted"/>
<sequence>MKICTRCKKEKMINEFNFKIKTSGLRQSQCKECTRLLVKNHYNENRDYYLKKARNRNSEIKLELFNYLKQYFSKNPCKDCAESDITVLEFDHMGKIPKFKAVSSLIRRGYPLEKIKEEIKKCEVRCANCHRRKTAKDFNWFKSKNALVA</sequence>
<comment type="caution">
    <text evidence="1">The sequence shown here is derived from an EMBL/GenBank/DDBJ whole genome shotgun (WGS) entry which is preliminary data.</text>
</comment>